<evidence type="ECO:0000313" key="3">
    <source>
        <dbReference type="Proteomes" id="UP000324800"/>
    </source>
</evidence>
<organism evidence="2 3">
    <name type="scientific">Streblomastix strix</name>
    <dbReference type="NCBI Taxonomy" id="222440"/>
    <lineage>
        <taxon>Eukaryota</taxon>
        <taxon>Metamonada</taxon>
        <taxon>Preaxostyla</taxon>
        <taxon>Oxymonadida</taxon>
        <taxon>Streblomastigidae</taxon>
        <taxon>Streblomastix</taxon>
    </lineage>
</organism>
<dbReference type="Gene3D" id="3.90.640.10">
    <property type="entry name" value="Actin, Chain A, domain 4"/>
    <property type="match status" value="1"/>
</dbReference>
<protein>
    <submittedName>
        <fullName evidence="2">Putative actin beta/gamma 1</fullName>
    </submittedName>
</protein>
<dbReference type="EMBL" id="SNRW01048314">
    <property type="protein sequence ID" value="KAA6313443.1"/>
    <property type="molecule type" value="Genomic_DNA"/>
</dbReference>
<dbReference type="Proteomes" id="UP000324800">
    <property type="component" value="Unassembled WGS sequence"/>
</dbReference>
<comment type="similarity">
    <text evidence="1">Belongs to the actin family.</text>
</comment>
<reference evidence="2 3" key="1">
    <citation type="submission" date="2019-03" db="EMBL/GenBank/DDBJ databases">
        <title>Single cell metagenomics reveals metabolic interactions within the superorganism composed of flagellate Streblomastix strix and complex community of Bacteroidetes bacteria on its surface.</title>
        <authorList>
            <person name="Treitli S.C."/>
            <person name="Kolisko M."/>
            <person name="Husnik F."/>
            <person name="Keeling P."/>
            <person name="Hampl V."/>
        </authorList>
    </citation>
    <scope>NUCLEOTIDE SEQUENCE [LARGE SCALE GENOMIC DNA]</scope>
    <source>
        <strain evidence="2">ST1C</strain>
    </source>
</reference>
<gene>
    <name evidence="2" type="ORF">EZS28_055750</name>
</gene>
<accession>A0A5J4PYQ4</accession>
<dbReference type="InterPro" id="IPR043129">
    <property type="entry name" value="ATPase_NBD"/>
</dbReference>
<dbReference type="Gene3D" id="3.30.420.40">
    <property type="match status" value="2"/>
</dbReference>
<comment type="caution">
    <text evidence="2">The sequence shown here is derived from an EMBL/GenBank/DDBJ whole genome shotgun (WGS) entry which is preliminary data.</text>
</comment>
<sequence>MIECYSILHVSISIDIGGRNQNEYLERLLTEHGNFFRRASERVVIHDIKEKLCYVTVDYHSEMHTGASSTSIDKTYEMPDGQILTLGNERFRCQEALFSPFLFGVNEYVLSGGSTMFNGISERMNKELAAFAPNRTQIKITAPPERKYSVWIGGSILASLTTFQQMWV</sequence>
<dbReference type="AlphaFoldDB" id="A0A5J4PYQ4"/>
<evidence type="ECO:0000256" key="1">
    <source>
        <dbReference type="RuleBase" id="RU000487"/>
    </source>
</evidence>
<name>A0A5J4PYQ4_9EUKA</name>
<dbReference type="InterPro" id="IPR004000">
    <property type="entry name" value="Actin"/>
</dbReference>
<dbReference type="Pfam" id="PF00022">
    <property type="entry name" value="Actin"/>
    <property type="match status" value="2"/>
</dbReference>
<proteinExistence type="inferred from homology"/>
<feature type="non-terminal residue" evidence="2">
    <location>
        <position position="168"/>
    </location>
</feature>
<evidence type="ECO:0000313" key="2">
    <source>
        <dbReference type="EMBL" id="KAA6313443.1"/>
    </source>
</evidence>
<dbReference type="SMART" id="SM00268">
    <property type="entry name" value="ACTIN"/>
    <property type="match status" value="1"/>
</dbReference>
<dbReference type="FunFam" id="3.90.640.10:FF:000007">
    <property type="entry name" value="Actin like 7B"/>
    <property type="match status" value="1"/>
</dbReference>
<dbReference type="PANTHER" id="PTHR11937">
    <property type="entry name" value="ACTIN"/>
    <property type="match status" value="1"/>
</dbReference>
<dbReference type="OrthoDB" id="5952856at2759"/>
<dbReference type="SUPFAM" id="SSF53067">
    <property type="entry name" value="Actin-like ATPase domain"/>
    <property type="match status" value="1"/>
</dbReference>